<feature type="transmembrane region" description="Helical" evidence="1">
    <location>
        <begin position="71"/>
        <end position="92"/>
    </location>
</feature>
<organism evidence="2 3">
    <name type="scientific">Janthinobacterium lividum</name>
    <dbReference type="NCBI Taxonomy" id="29581"/>
    <lineage>
        <taxon>Bacteria</taxon>
        <taxon>Pseudomonadati</taxon>
        <taxon>Pseudomonadota</taxon>
        <taxon>Betaproteobacteria</taxon>
        <taxon>Burkholderiales</taxon>
        <taxon>Oxalobacteraceae</taxon>
        <taxon>Janthinobacterium</taxon>
    </lineage>
</organism>
<name>A0AAJ4T5Z6_9BURK</name>
<keyword evidence="1" id="KW-0812">Transmembrane</keyword>
<dbReference type="AlphaFoldDB" id="A0AAJ4T5Z6"/>
<sequence>MLNWLHLTTQQKLLGTLGIVFCLCFIFLLFGSTVPGRTPPIGMPLMAIGWLLHPGAFAKGKRTVAWRGAPLLVKIVWAAGITALIVSVTAGVGRMLA</sequence>
<dbReference type="EMBL" id="CP071520">
    <property type="protein sequence ID" value="QSX97069.1"/>
    <property type="molecule type" value="Genomic_DNA"/>
</dbReference>
<evidence type="ECO:0000313" key="2">
    <source>
        <dbReference type="EMBL" id="QSX97069.1"/>
    </source>
</evidence>
<keyword evidence="1" id="KW-0472">Membrane</keyword>
<gene>
    <name evidence="2" type="ORF">J3P46_03630</name>
</gene>
<protein>
    <recommendedName>
        <fullName evidence="4">Transmembrane protein</fullName>
    </recommendedName>
</protein>
<dbReference type="Proteomes" id="UP000662821">
    <property type="component" value="Chromosome"/>
</dbReference>
<evidence type="ECO:0000256" key="1">
    <source>
        <dbReference type="SAM" id="Phobius"/>
    </source>
</evidence>
<proteinExistence type="predicted"/>
<dbReference type="RefSeq" id="WP_070257698.1">
    <property type="nucleotide sequence ID" value="NZ_CBCRWJ010000009.1"/>
</dbReference>
<dbReference type="GeneID" id="56944370"/>
<accession>A0AAJ4T5Z6</accession>
<evidence type="ECO:0008006" key="4">
    <source>
        <dbReference type="Google" id="ProtNLM"/>
    </source>
</evidence>
<evidence type="ECO:0000313" key="3">
    <source>
        <dbReference type="Proteomes" id="UP000662821"/>
    </source>
</evidence>
<keyword evidence="1" id="KW-1133">Transmembrane helix</keyword>
<feature type="transmembrane region" description="Helical" evidence="1">
    <location>
        <begin position="41"/>
        <end position="59"/>
    </location>
</feature>
<reference evidence="2 3" key="1">
    <citation type="submission" date="2021-03" db="EMBL/GenBank/DDBJ databases">
        <title>Draft genome sequence of Janthinobacterium sp. strain PLB02 isolated from infected primmorphs (Lubomirskia baicalensis).</title>
        <authorList>
            <person name="Chernogor L.I."/>
            <person name="Belikov S.I."/>
            <person name="Petrushin I.S."/>
        </authorList>
    </citation>
    <scope>NUCLEOTIDE SEQUENCE [LARGE SCALE GENOMIC DNA]</scope>
    <source>
        <strain evidence="2 3">PLB02</strain>
    </source>
</reference>
<feature type="transmembrane region" description="Helical" evidence="1">
    <location>
        <begin position="12"/>
        <end position="35"/>
    </location>
</feature>